<protein>
    <submittedName>
        <fullName evidence="4">Sigma-70 family RNA polymerase sigma factor</fullName>
    </submittedName>
</protein>
<dbReference type="Gene3D" id="1.10.10.10">
    <property type="entry name" value="Winged helix-like DNA-binding domain superfamily/Winged helix DNA-binding domain"/>
    <property type="match status" value="1"/>
</dbReference>
<dbReference type="SUPFAM" id="SSF88946">
    <property type="entry name" value="Sigma2 domain of RNA polymerase sigma factors"/>
    <property type="match status" value="1"/>
</dbReference>
<dbReference type="Pfam" id="PF04542">
    <property type="entry name" value="Sigma70_r2"/>
    <property type="match status" value="1"/>
</dbReference>
<proteinExistence type="predicted"/>
<sequence>MTRPDEQLNQVLHQLFRLEYTKMTAVLCRHFGLKQLEIAEDIVSETFLKATETWNDQGLPENPSAWLYTVAKNKTKDYLKRASIFENRVKNAIDQETFQPEPDFEFTNEAIADSQLSMLFAVCSPAISEESQICLALQILCGFTVEEIANAFLTKTETIKKRLLRARAALRNDYFEISQLEESATAARLDTVLRTLYLLFNEGYFSKSGNHLIRKDLCSEAMRLAVILAESNLSNMLPAKALLALMCYQSSRFHARLDDDGDTVLFEQQDRSRWDQELIDRGHYYLINACSGDEISKYHLEAGIAYWHTTSEESVKWSQILHLYNQLIVSEYSPMTALNRTFAFAKVYGNAAGLEEAEKLHLADNSYYHSLLGYLYTEIDHRKAIFHYQQAVNLTKSKAEKQTLSRTIAELERSAHELETTSTNTHLPT</sequence>
<dbReference type="PANTHER" id="PTHR47756">
    <property type="entry name" value="BLL6612 PROTEIN-RELATED"/>
    <property type="match status" value="1"/>
</dbReference>
<dbReference type="InterPro" id="IPR036388">
    <property type="entry name" value="WH-like_DNA-bd_sf"/>
</dbReference>
<dbReference type="NCBIfam" id="TIGR02937">
    <property type="entry name" value="sigma70-ECF"/>
    <property type="match status" value="1"/>
</dbReference>
<accession>A0A9E8NEZ8</accession>
<dbReference type="RefSeq" id="WP_244820105.1">
    <property type="nucleotide sequence ID" value="NZ_CP112998.1"/>
</dbReference>
<dbReference type="InterPro" id="IPR046531">
    <property type="entry name" value="DUF6596"/>
</dbReference>
<dbReference type="InterPro" id="IPR007627">
    <property type="entry name" value="RNA_pol_sigma70_r2"/>
</dbReference>
<evidence type="ECO:0000259" key="2">
    <source>
        <dbReference type="Pfam" id="PF04542"/>
    </source>
</evidence>
<feature type="domain" description="DUF6596" evidence="3">
    <location>
        <begin position="188"/>
        <end position="289"/>
    </location>
</feature>
<dbReference type="InterPro" id="IPR013324">
    <property type="entry name" value="RNA_pol_sigma_r3/r4-like"/>
</dbReference>
<dbReference type="AlphaFoldDB" id="A0A9E8NEZ8"/>
<dbReference type="KEGG" id="dpf:ON006_12405"/>
<evidence type="ECO:0000313" key="5">
    <source>
        <dbReference type="Proteomes" id="UP001164653"/>
    </source>
</evidence>
<dbReference type="PANTHER" id="PTHR47756:SF2">
    <property type="entry name" value="BLL6612 PROTEIN"/>
    <property type="match status" value="1"/>
</dbReference>
<reference evidence="4" key="1">
    <citation type="submission" date="2022-11" db="EMBL/GenBank/DDBJ databases">
        <title>Dyadobacter pollutisoli sp. nov., isolated from plastic dumped soil.</title>
        <authorList>
            <person name="Kim J.M."/>
            <person name="Kim K.R."/>
            <person name="Lee J.K."/>
            <person name="Hao L."/>
            <person name="Jeon C.O."/>
        </authorList>
    </citation>
    <scope>NUCLEOTIDE SEQUENCE</scope>
    <source>
        <strain evidence="4">U1</strain>
    </source>
</reference>
<evidence type="ECO:0000256" key="1">
    <source>
        <dbReference type="SAM" id="Coils"/>
    </source>
</evidence>
<dbReference type="Pfam" id="PF20239">
    <property type="entry name" value="DUF6596"/>
    <property type="match status" value="1"/>
</dbReference>
<organism evidence="4 5">
    <name type="scientific">Dyadobacter pollutisoli</name>
    <dbReference type="NCBI Taxonomy" id="2910158"/>
    <lineage>
        <taxon>Bacteria</taxon>
        <taxon>Pseudomonadati</taxon>
        <taxon>Bacteroidota</taxon>
        <taxon>Cytophagia</taxon>
        <taxon>Cytophagales</taxon>
        <taxon>Spirosomataceae</taxon>
        <taxon>Dyadobacter</taxon>
    </lineage>
</organism>
<dbReference type="Proteomes" id="UP001164653">
    <property type="component" value="Chromosome"/>
</dbReference>
<dbReference type="InterPro" id="IPR013325">
    <property type="entry name" value="RNA_pol_sigma_r2"/>
</dbReference>
<gene>
    <name evidence="4" type="ORF">ON006_12405</name>
</gene>
<dbReference type="EMBL" id="CP112998">
    <property type="protein sequence ID" value="WAC14738.1"/>
    <property type="molecule type" value="Genomic_DNA"/>
</dbReference>
<evidence type="ECO:0000313" key="4">
    <source>
        <dbReference type="EMBL" id="WAC14738.1"/>
    </source>
</evidence>
<dbReference type="SUPFAM" id="SSF88659">
    <property type="entry name" value="Sigma3 and sigma4 domains of RNA polymerase sigma factors"/>
    <property type="match status" value="1"/>
</dbReference>
<dbReference type="InterPro" id="IPR014284">
    <property type="entry name" value="RNA_pol_sigma-70_dom"/>
</dbReference>
<feature type="coiled-coil region" evidence="1">
    <location>
        <begin position="394"/>
        <end position="421"/>
    </location>
</feature>
<dbReference type="GO" id="GO:0006352">
    <property type="term" value="P:DNA-templated transcription initiation"/>
    <property type="evidence" value="ECO:0007669"/>
    <property type="project" value="InterPro"/>
</dbReference>
<evidence type="ECO:0000259" key="3">
    <source>
        <dbReference type="Pfam" id="PF20239"/>
    </source>
</evidence>
<name>A0A9E8NEZ8_9BACT</name>
<feature type="domain" description="RNA polymerase sigma-70 region 2" evidence="2">
    <location>
        <begin position="27"/>
        <end position="82"/>
    </location>
</feature>
<dbReference type="Gene3D" id="1.10.1740.10">
    <property type="match status" value="1"/>
</dbReference>
<keyword evidence="5" id="KW-1185">Reference proteome</keyword>
<dbReference type="GO" id="GO:0003700">
    <property type="term" value="F:DNA-binding transcription factor activity"/>
    <property type="evidence" value="ECO:0007669"/>
    <property type="project" value="InterPro"/>
</dbReference>
<keyword evidence="1" id="KW-0175">Coiled coil</keyword>